<dbReference type="PANTHER" id="PTHR38436:SF1">
    <property type="entry name" value="ESTER CYCLASE"/>
    <property type="match status" value="1"/>
</dbReference>
<dbReference type="GO" id="GO:0030638">
    <property type="term" value="P:polyketide metabolic process"/>
    <property type="evidence" value="ECO:0007669"/>
    <property type="project" value="InterPro"/>
</dbReference>
<reference evidence="1 2" key="1">
    <citation type="submission" date="2020-07" db="EMBL/GenBank/DDBJ databases">
        <title>Sequencing the genomes of 1000 actinobacteria strains.</title>
        <authorList>
            <person name="Klenk H.-P."/>
        </authorList>
    </citation>
    <scope>NUCLEOTIDE SEQUENCE [LARGE SCALE GENOMIC DNA]</scope>
    <source>
        <strain evidence="1 2">DSM 15131</strain>
    </source>
</reference>
<accession>A0A7Y9ZGL6</accession>
<dbReference type="EMBL" id="JACBZM010000001">
    <property type="protein sequence ID" value="NYI45057.1"/>
    <property type="molecule type" value="Genomic_DNA"/>
</dbReference>
<dbReference type="RefSeq" id="WP_179648764.1">
    <property type="nucleotide sequence ID" value="NZ_JACBZM010000001.1"/>
</dbReference>
<dbReference type="Pfam" id="PF07366">
    <property type="entry name" value="SnoaL"/>
    <property type="match status" value="1"/>
</dbReference>
<name>A0A7Y9ZGL6_9ACTN</name>
<gene>
    <name evidence="1" type="ORF">BJ993_002137</name>
</gene>
<protein>
    <submittedName>
        <fullName evidence="1">Putative ester cyclase</fullName>
    </submittedName>
</protein>
<dbReference type="AlphaFoldDB" id="A0A7Y9ZGL6"/>
<dbReference type="InterPro" id="IPR009959">
    <property type="entry name" value="Cyclase_SnoaL-like"/>
</dbReference>
<dbReference type="Proteomes" id="UP000562045">
    <property type="component" value="Unassembled WGS sequence"/>
</dbReference>
<dbReference type="Gene3D" id="3.10.450.50">
    <property type="match status" value="1"/>
</dbReference>
<proteinExistence type="predicted"/>
<evidence type="ECO:0000313" key="2">
    <source>
        <dbReference type="Proteomes" id="UP000562045"/>
    </source>
</evidence>
<dbReference type="SUPFAM" id="SSF54427">
    <property type="entry name" value="NTF2-like"/>
    <property type="match status" value="1"/>
</dbReference>
<organism evidence="1 2">
    <name type="scientific">Nocardioides aromaticivorans</name>
    <dbReference type="NCBI Taxonomy" id="200618"/>
    <lineage>
        <taxon>Bacteria</taxon>
        <taxon>Bacillati</taxon>
        <taxon>Actinomycetota</taxon>
        <taxon>Actinomycetes</taxon>
        <taxon>Propionibacteriales</taxon>
        <taxon>Nocardioidaceae</taxon>
        <taxon>Nocardioides</taxon>
    </lineage>
</organism>
<dbReference type="PANTHER" id="PTHR38436">
    <property type="entry name" value="POLYKETIDE CYCLASE SNOAL-LIKE DOMAIN"/>
    <property type="match status" value="1"/>
</dbReference>
<comment type="caution">
    <text evidence="1">The sequence shown here is derived from an EMBL/GenBank/DDBJ whole genome shotgun (WGS) entry which is preliminary data.</text>
</comment>
<evidence type="ECO:0000313" key="1">
    <source>
        <dbReference type="EMBL" id="NYI45057.1"/>
    </source>
</evidence>
<sequence>MSSATEHNKQCVRAFYAALVSADFDTASAMCHGDFVFYGQLDTPRPGAQGFMAAEQGHLDAFAHMTMTVETLVAEGDKVAALVIVEGEHVGEYYGVQPTGRHLRMSMLNMFTFADGLIIEKRAHYDRLDHIQQLTAS</sequence>
<dbReference type="InterPro" id="IPR032710">
    <property type="entry name" value="NTF2-like_dom_sf"/>
</dbReference>